<dbReference type="GO" id="GO:0004357">
    <property type="term" value="F:glutamate-cysteine ligase activity"/>
    <property type="evidence" value="ECO:0007669"/>
    <property type="project" value="InterPro"/>
</dbReference>
<accession>A0A917PFH5</accession>
<evidence type="ECO:0008006" key="4">
    <source>
        <dbReference type="Google" id="ProtNLM"/>
    </source>
</evidence>
<dbReference type="InterPro" id="IPR006336">
    <property type="entry name" value="GCS2"/>
</dbReference>
<dbReference type="Gene3D" id="3.30.590.20">
    <property type="match status" value="1"/>
</dbReference>
<dbReference type="Proteomes" id="UP000635726">
    <property type="component" value="Unassembled WGS sequence"/>
</dbReference>
<dbReference type="AlphaFoldDB" id="A0A917PFH5"/>
<dbReference type="RefSeq" id="WP_188962730.1">
    <property type="nucleotide sequence ID" value="NZ_BMOE01000005.1"/>
</dbReference>
<evidence type="ECO:0000313" key="3">
    <source>
        <dbReference type="Proteomes" id="UP000635726"/>
    </source>
</evidence>
<gene>
    <name evidence="2" type="ORF">GCM10008939_18890</name>
</gene>
<reference evidence="2" key="2">
    <citation type="submission" date="2020-09" db="EMBL/GenBank/DDBJ databases">
        <authorList>
            <person name="Sun Q."/>
            <person name="Ohkuma M."/>
        </authorList>
    </citation>
    <scope>NUCLEOTIDE SEQUENCE</scope>
    <source>
        <strain evidence="2">JCM 14371</strain>
    </source>
</reference>
<sequence length="361" mass="39368">MPASLPHVTLGLEEEVFVLYGDARRGFRASTASFGGLARLLWRDWAGNVGGTASNFRRGPPARRELMSSVEVSTPVHAHPATLLASALSRRQELSRALPRGLMVPLGLLPGSDAYHTAGLHVHVGVTPDRLATVYGNLARYLPVLAHASASSPWWQGRPAGPLSRVTHSFALGPLTPDPLARFQDLIVTRRLHTIELRVLDPIWDPERLLAVLTAVHALARLPERLAWSRDTYNRLRGTYATGPDEEVRALAREVQALSGFDPAWIEDTAAQRVQREWAAHGEAATLAALDGAYRTGRWADVGTPHARPARWEGAAGFAAYYVPKLPYMARKVRAEHHARWTGDAPDIPDTLPADAGAPGR</sequence>
<keyword evidence="3" id="KW-1185">Reference proteome</keyword>
<dbReference type="SUPFAM" id="SSF55931">
    <property type="entry name" value="Glutamine synthetase/guanido kinase"/>
    <property type="match status" value="1"/>
</dbReference>
<organism evidence="2 3">
    <name type="scientific">Deinococcus aquiradiocola</name>
    <dbReference type="NCBI Taxonomy" id="393059"/>
    <lineage>
        <taxon>Bacteria</taxon>
        <taxon>Thermotogati</taxon>
        <taxon>Deinococcota</taxon>
        <taxon>Deinococci</taxon>
        <taxon>Deinococcales</taxon>
        <taxon>Deinococcaceae</taxon>
        <taxon>Deinococcus</taxon>
    </lineage>
</organism>
<protein>
    <recommendedName>
        <fullName evidence="4">Glutamate--cysteine ligase</fullName>
    </recommendedName>
</protein>
<proteinExistence type="predicted"/>
<dbReference type="Pfam" id="PF04107">
    <property type="entry name" value="GCS2"/>
    <property type="match status" value="1"/>
</dbReference>
<dbReference type="EMBL" id="BMOE01000005">
    <property type="protein sequence ID" value="GGJ74771.1"/>
    <property type="molecule type" value="Genomic_DNA"/>
</dbReference>
<evidence type="ECO:0000256" key="1">
    <source>
        <dbReference type="SAM" id="MobiDB-lite"/>
    </source>
</evidence>
<dbReference type="GO" id="GO:0042398">
    <property type="term" value="P:modified amino acid biosynthetic process"/>
    <property type="evidence" value="ECO:0007669"/>
    <property type="project" value="InterPro"/>
</dbReference>
<comment type="caution">
    <text evidence="2">The sequence shown here is derived from an EMBL/GenBank/DDBJ whole genome shotgun (WGS) entry which is preliminary data.</text>
</comment>
<feature type="region of interest" description="Disordered" evidence="1">
    <location>
        <begin position="341"/>
        <end position="361"/>
    </location>
</feature>
<reference evidence="2" key="1">
    <citation type="journal article" date="2014" name="Int. J. Syst. Evol. Microbiol.">
        <title>Complete genome sequence of Corynebacterium casei LMG S-19264T (=DSM 44701T), isolated from a smear-ripened cheese.</title>
        <authorList>
            <consortium name="US DOE Joint Genome Institute (JGI-PGF)"/>
            <person name="Walter F."/>
            <person name="Albersmeier A."/>
            <person name="Kalinowski J."/>
            <person name="Ruckert C."/>
        </authorList>
    </citation>
    <scope>NUCLEOTIDE SEQUENCE</scope>
    <source>
        <strain evidence="2">JCM 14371</strain>
    </source>
</reference>
<evidence type="ECO:0000313" key="2">
    <source>
        <dbReference type="EMBL" id="GGJ74771.1"/>
    </source>
</evidence>
<name>A0A917PFH5_9DEIO</name>
<dbReference type="InterPro" id="IPR014746">
    <property type="entry name" value="Gln_synth/guanido_kin_cat_dom"/>
</dbReference>